<organism evidence="5 6">
    <name type="scientific">Filobacillus milosensis</name>
    <dbReference type="NCBI Taxonomy" id="94137"/>
    <lineage>
        <taxon>Bacteria</taxon>
        <taxon>Bacillati</taxon>
        <taxon>Bacillota</taxon>
        <taxon>Bacilli</taxon>
        <taxon>Bacillales</taxon>
        <taxon>Bacillaceae</taxon>
        <taxon>Filobacillus</taxon>
    </lineage>
</organism>
<comment type="caution">
    <text evidence="5">The sequence shown here is derived from an EMBL/GenBank/DDBJ whole genome shotgun (WGS) entry which is preliminary data.</text>
</comment>
<evidence type="ECO:0000313" key="6">
    <source>
        <dbReference type="Proteomes" id="UP000297975"/>
    </source>
</evidence>
<dbReference type="PIRSF" id="PIRSF012535">
    <property type="entry name" value="UCP012535"/>
    <property type="match status" value="1"/>
</dbReference>
<proteinExistence type="inferred from homology"/>
<dbReference type="InterPro" id="IPR055399">
    <property type="entry name" value="CC_BshC"/>
</dbReference>
<keyword evidence="1 2" id="KW-0436">Ligase</keyword>
<evidence type="ECO:0000256" key="1">
    <source>
        <dbReference type="ARBA" id="ARBA00022598"/>
    </source>
</evidence>
<dbReference type="GO" id="GO:0016874">
    <property type="term" value="F:ligase activity"/>
    <property type="evidence" value="ECO:0007669"/>
    <property type="project" value="UniProtKB-UniRule"/>
</dbReference>
<keyword evidence="6" id="KW-1185">Reference proteome</keyword>
<evidence type="ECO:0000259" key="3">
    <source>
        <dbReference type="Pfam" id="PF10079"/>
    </source>
</evidence>
<name>A0A4Y8IPB2_9BACI</name>
<reference evidence="5 6" key="1">
    <citation type="submission" date="2019-03" db="EMBL/GenBank/DDBJ databases">
        <authorList>
            <person name="He R.-H."/>
        </authorList>
    </citation>
    <scope>NUCLEOTIDE SEQUENCE [LARGE SCALE GENOMIC DNA]</scope>
    <source>
        <strain evidence="6">SH 714</strain>
    </source>
</reference>
<sequence>MNVQSISLDNQSALISDYRNREESIYTQFHYDPYHLSNFKKRYEYLCQQAYKREELVQVLLTQNHKWGMDQHVKNNIEKLRDSKSVVVIGGQQAGILTGPLYTIHKIISIILQAKEQSEYLQQPVIPVFWIAGEDHDFEEINHVFNYENQRLNKYKLDAKDSEKTPVSNRILNQDELQKWIKDLFQSLQETEYSSDLYRLLIDCIDGSDTFVDYFAQLLNRLFKDTGLVLVDSDDEGLRELEKDYFIQIIKKQEEISTSVVQELNTQAEKGYTISLDASAEDGHLFYHLNGERQLLEKHGNLWITKDEQIKLSQEELIQKVNDEPYCFSNNVVTRPMMQEMVFPVLSFVGGPGEIAYWSVLKQSFEAVGLQFPIVTPRLSLTLLTPKHKQRLNQFGLSLEKLFHQGTNQYKMNWLKRQTSKPVEELIAQMKREVSKLHEPIQDVAYEIQDDIGAYAKSNLNILHDELDTLGKRMSREIKRKNNQTVSYLDELNSFYYPGQGLQERVWNIVYFMNEFGMDLPQRLLNVPPRWEQDHIVVEL</sequence>
<comment type="similarity">
    <text evidence="2">Belongs to the BshC family.</text>
</comment>
<dbReference type="Pfam" id="PF24850">
    <property type="entry name" value="CC_BshC"/>
    <property type="match status" value="1"/>
</dbReference>
<dbReference type="InterPro" id="IPR055398">
    <property type="entry name" value="Rossmann-like_BshC"/>
</dbReference>
<protein>
    <recommendedName>
        <fullName evidence="2">Putative cysteine ligase BshC</fullName>
        <ecNumber evidence="2">6.-.-.-</ecNumber>
    </recommendedName>
</protein>
<feature type="domain" description="Bacillithiol biosynthesis BshC C-terminal coiled-coil" evidence="4">
    <location>
        <begin position="382"/>
        <end position="540"/>
    </location>
</feature>
<dbReference type="NCBIfam" id="TIGR03998">
    <property type="entry name" value="thiol_BshC"/>
    <property type="match status" value="1"/>
</dbReference>
<gene>
    <name evidence="2 5" type="primary">bshC</name>
    <name evidence="5" type="ORF">E3U55_05675</name>
</gene>
<feature type="domain" description="Bacillithiol biosynthesis BshC N-terminal Rossmann-like" evidence="3">
    <location>
        <begin position="1"/>
        <end position="379"/>
    </location>
</feature>
<dbReference type="OrthoDB" id="9765151at2"/>
<comment type="function">
    <text evidence="2">Involved in bacillithiol (BSH) biosynthesis. May catalyze the last step of the pathway, the addition of cysteine to glucosamine malate (GlcN-Mal) to generate BSH.</text>
</comment>
<dbReference type="EC" id="6.-.-.-" evidence="2"/>
<accession>A0A4Y8IPB2</accession>
<dbReference type="AlphaFoldDB" id="A0A4Y8IPB2"/>
<dbReference type="RefSeq" id="WP_134339379.1">
    <property type="nucleotide sequence ID" value="NZ_SOPW01000004.1"/>
</dbReference>
<dbReference type="Pfam" id="PF10079">
    <property type="entry name" value="Rossmann-like_BshC"/>
    <property type="match status" value="1"/>
</dbReference>
<dbReference type="Proteomes" id="UP000297975">
    <property type="component" value="Unassembled WGS sequence"/>
</dbReference>
<evidence type="ECO:0000256" key="2">
    <source>
        <dbReference type="HAMAP-Rule" id="MF_01867"/>
    </source>
</evidence>
<dbReference type="EMBL" id="SOPW01000004">
    <property type="protein sequence ID" value="TFB23307.1"/>
    <property type="molecule type" value="Genomic_DNA"/>
</dbReference>
<dbReference type="HAMAP" id="MF_01867">
    <property type="entry name" value="BshC"/>
    <property type="match status" value="1"/>
</dbReference>
<evidence type="ECO:0000259" key="4">
    <source>
        <dbReference type="Pfam" id="PF24850"/>
    </source>
</evidence>
<evidence type="ECO:0000313" key="5">
    <source>
        <dbReference type="EMBL" id="TFB23307.1"/>
    </source>
</evidence>
<dbReference type="InterPro" id="IPR011199">
    <property type="entry name" value="Bacillithiol_biosynth_BshC"/>
</dbReference>